<dbReference type="SUPFAM" id="SSF52540">
    <property type="entry name" value="P-loop containing nucleoside triphosphate hydrolases"/>
    <property type="match status" value="1"/>
</dbReference>
<dbReference type="SUPFAM" id="SSF160246">
    <property type="entry name" value="EspE N-terminal domain-like"/>
    <property type="match status" value="1"/>
</dbReference>
<dbReference type="CDD" id="cd01129">
    <property type="entry name" value="PulE-GspE-like"/>
    <property type="match status" value="1"/>
</dbReference>
<protein>
    <recommendedName>
        <fullName evidence="4">Bacterial type II secretion system protein E domain-containing protein</fullName>
    </recommendedName>
</protein>
<keyword evidence="2" id="KW-0547">Nucleotide-binding</keyword>
<evidence type="ECO:0000313" key="6">
    <source>
        <dbReference type="Proteomes" id="UP000034893"/>
    </source>
</evidence>
<evidence type="ECO:0000256" key="3">
    <source>
        <dbReference type="ARBA" id="ARBA00022840"/>
    </source>
</evidence>
<name>A0A0G0LDU7_9BACT</name>
<reference evidence="5 6" key="1">
    <citation type="journal article" date="2015" name="Nature">
        <title>rRNA introns, odd ribosomes, and small enigmatic genomes across a large radiation of phyla.</title>
        <authorList>
            <person name="Brown C.T."/>
            <person name="Hug L.A."/>
            <person name="Thomas B.C."/>
            <person name="Sharon I."/>
            <person name="Castelle C.J."/>
            <person name="Singh A."/>
            <person name="Wilkins M.J."/>
            <person name="Williams K.H."/>
            <person name="Banfield J.F."/>
        </authorList>
    </citation>
    <scope>NUCLEOTIDE SEQUENCE [LARGE SCALE GENOMIC DNA]</scope>
</reference>
<dbReference type="PANTHER" id="PTHR30258">
    <property type="entry name" value="TYPE II SECRETION SYSTEM PROTEIN GSPE-RELATED"/>
    <property type="match status" value="1"/>
</dbReference>
<organism evidence="5 6">
    <name type="scientific">Candidatus Curtissbacteria bacterium GW2011_GWC2_38_9</name>
    <dbReference type="NCBI Taxonomy" id="1618414"/>
    <lineage>
        <taxon>Bacteria</taxon>
        <taxon>Candidatus Curtissiibacteriota</taxon>
    </lineage>
</organism>
<dbReference type="GO" id="GO:0005524">
    <property type="term" value="F:ATP binding"/>
    <property type="evidence" value="ECO:0007669"/>
    <property type="project" value="UniProtKB-KW"/>
</dbReference>
<comment type="caution">
    <text evidence="5">The sequence shown here is derived from an EMBL/GenBank/DDBJ whole genome shotgun (WGS) entry which is preliminary data.</text>
</comment>
<dbReference type="InterPro" id="IPR001482">
    <property type="entry name" value="T2SS/T4SS_dom"/>
</dbReference>
<evidence type="ECO:0000256" key="2">
    <source>
        <dbReference type="ARBA" id="ARBA00022741"/>
    </source>
</evidence>
<evidence type="ECO:0000256" key="1">
    <source>
        <dbReference type="ARBA" id="ARBA00006611"/>
    </source>
</evidence>
<dbReference type="PROSITE" id="PS00662">
    <property type="entry name" value="T2SP_E"/>
    <property type="match status" value="1"/>
</dbReference>
<dbReference type="Gene3D" id="3.30.450.90">
    <property type="match status" value="1"/>
</dbReference>
<keyword evidence="3" id="KW-0067">ATP-binding</keyword>
<dbReference type="InterPro" id="IPR037257">
    <property type="entry name" value="T2SS_E_N_sf"/>
</dbReference>
<dbReference type="AlphaFoldDB" id="A0A0G0LDU7"/>
<proteinExistence type="inferred from homology"/>
<dbReference type="EMBL" id="LBVP01000020">
    <property type="protein sequence ID" value="KKQ89222.1"/>
    <property type="molecule type" value="Genomic_DNA"/>
</dbReference>
<gene>
    <name evidence="5" type="ORF">UT12_C0020G0007</name>
</gene>
<dbReference type="Pfam" id="PF00437">
    <property type="entry name" value="T2SSE"/>
    <property type="match status" value="1"/>
</dbReference>
<dbReference type="Proteomes" id="UP000034893">
    <property type="component" value="Unassembled WGS sequence"/>
</dbReference>
<accession>A0A0G0LDU7</accession>
<feature type="domain" description="Bacterial type II secretion system protein E" evidence="4">
    <location>
        <begin position="364"/>
        <end position="378"/>
    </location>
</feature>
<dbReference type="PANTHER" id="PTHR30258:SF1">
    <property type="entry name" value="PROTEIN TRANSPORT PROTEIN HOFB HOMOLOG"/>
    <property type="match status" value="1"/>
</dbReference>
<evidence type="ECO:0000259" key="4">
    <source>
        <dbReference type="PROSITE" id="PS00662"/>
    </source>
</evidence>
<dbReference type="GO" id="GO:0016887">
    <property type="term" value="F:ATP hydrolysis activity"/>
    <property type="evidence" value="ECO:0007669"/>
    <property type="project" value="TreeGrafter"/>
</dbReference>
<dbReference type="GO" id="GO:0005886">
    <property type="term" value="C:plasma membrane"/>
    <property type="evidence" value="ECO:0007669"/>
    <property type="project" value="TreeGrafter"/>
</dbReference>
<dbReference type="PATRIC" id="fig|1618414.3.peg.521"/>
<dbReference type="Pfam" id="PF05157">
    <property type="entry name" value="MshEN"/>
    <property type="match status" value="1"/>
</dbReference>
<dbReference type="InterPro" id="IPR007831">
    <property type="entry name" value="T2SS_GspE_N"/>
</dbReference>
<evidence type="ECO:0000313" key="5">
    <source>
        <dbReference type="EMBL" id="KKQ89222.1"/>
    </source>
</evidence>
<comment type="similarity">
    <text evidence="1">Belongs to the GSP E family.</text>
</comment>
<dbReference type="InterPro" id="IPR027417">
    <property type="entry name" value="P-loop_NTPase"/>
</dbReference>
<sequence length="557" mass="62037">MVTFDETKSNKRIEELHKKEEEELTSILSKKYGIRYIDLSRVSINADALGLISKEVSEEAGMVIFNKIGKKISIAVRSPNNQKTVEQIKNLEERGYKTTVFMVSSNGIKRAVERYDDISFATETKTGVLDISGDEIRKILSELKNIDDAKKIIKKTMAMKKAYKISRILEVILAGGLSSDASDIHIEPEEASVKIRYRLDGVLVDIIEFDIETYELLLSRIKLTSGLKLNIKNKAQDGRFSVRLDQNDIEIRTSVLPGAYGESIVLRILNPKTISLSMEELGIEKKLFDILKKEILKPNGMILTTGPTGSGKTTTLYGFLRKINTPEKKIITIEDPIEYHLSGIVQTQVNEKNYTFGNGLRSALRQDPDIIMVGEIRDEDVASTAINAALTGHLVFSTLHTNNAAGSFPRLIDLGVNPKVINSAVNISIAQRLVRKLCAQCKKQIKLDGDRKKLVDKVLETIVSKENIPKDALKIWKASGCADCGNTGYKGRIGVFEAILMNEEIEMLVKKSSSEREINDAAKKQGILTILQDGILKALRGITSIDELERVIDMEVL</sequence>
<dbReference type="Gene3D" id="3.40.50.300">
    <property type="entry name" value="P-loop containing nucleotide triphosphate hydrolases"/>
    <property type="match status" value="1"/>
</dbReference>